<keyword evidence="2" id="KW-1185">Reference proteome</keyword>
<accession>A0A812K085</accession>
<comment type="caution">
    <text evidence="1">The sequence shown here is derived from an EMBL/GenBank/DDBJ whole genome shotgun (WGS) entry which is preliminary data.</text>
</comment>
<dbReference type="OrthoDB" id="406364at2759"/>
<gene>
    <name evidence="1" type="ORF">SNEC2469_LOCUS2609</name>
</gene>
<sequence>MRSTRRISKAKAVAQSLALDPYFKVLGGHIREEPVDRSAVEHDAKLTDVDKAVRHWFMREFCRRCSLEKRQLLYLGKGFNESVDEPFGCQDKSCCQLHGGADHGSSGEGELCNQQ</sequence>
<dbReference type="EMBL" id="CAJNJA010006934">
    <property type="protein sequence ID" value="CAE7217729.1"/>
    <property type="molecule type" value="Genomic_DNA"/>
</dbReference>
<dbReference type="AlphaFoldDB" id="A0A812K085"/>
<evidence type="ECO:0000313" key="1">
    <source>
        <dbReference type="EMBL" id="CAE7217729.1"/>
    </source>
</evidence>
<name>A0A812K085_9DINO</name>
<organism evidence="1 2">
    <name type="scientific">Symbiodinium necroappetens</name>
    <dbReference type="NCBI Taxonomy" id="1628268"/>
    <lineage>
        <taxon>Eukaryota</taxon>
        <taxon>Sar</taxon>
        <taxon>Alveolata</taxon>
        <taxon>Dinophyceae</taxon>
        <taxon>Suessiales</taxon>
        <taxon>Symbiodiniaceae</taxon>
        <taxon>Symbiodinium</taxon>
    </lineage>
</organism>
<dbReference type="Proteomes" id="UP000601435">
    <property type="component" value="Unassembled WGS sequence"/>
</dbReference>
<protein>
    <submittedName>
        <fullName evidence="1">Uncharacterized protein</fullName>
    </submittedName>
</protein>
<evidence type="ECO:0000313" key="2">
    <source>
        <dbReference type="Proteomes" id="UP000601435"/>
    </source>
</evidence>
<reference evidence="1" key="1">
    <citation type="submission" date="2021-02" db="EMBL/GenBank/DDBJ databases">
        <authorList>
            <person name="Dougan E. K."/>
            <person name="Rhodes N."/>
            <person name="Thang M."/>
            <person name="Chan C."/>
        </authorList>
    </citation>
    <scope>NUCLEOTIDE SEQUENCE</scope>
</reference>
<proteinExistence type="predicted"/>